<proteinExistence type="predicted"/>
<gene>
    <name evidence="3" type="ORF">ENJ89_07760</name>
</gene>
<feature type="transmembrane region" description="Helical" evidence="1">
    <location>
        <begin position="12"/>
        <end position="32"/>
    </location>
</feature>
<dbReference type="PANTHER" id="PTHR19353:SF73">
    <property type="entry name" value="FATTY ACID DESATURASE"/>
    <property type="match status" value="1"/>
</dbReference>
<evidence type="ECO:0000259" key="2">
    <source>
        <dbReference type="Pfam" id="PF00487"/>
    </source>
</evidence>
<dbReference type="InterPro" id="IPR005804">
    <property type="entry name" value="FA_desaturase_dom"/>
</dbReference>
<feature type="transmembrane region" description="Helical" evidence="1">
    <location>
        <begin position="113"/>
        <end position="131"/>
    </location>
</feature>
<feature type="domain" description="Fatty acid desaturase" evidence="2">
    <location>
        <begin position="12"/>
        <end position="255"/>
    </location>
</feature>
<keyword evidence="1" id="KW-0812">Transmembrane</keyword>
<comment type="caution">
    <text evidence="3">The sequence shown here is derived from an EMBL/GenBank/DDBJ whole genome shotgun (WGS) entry which is preliminary data.</text>
</comment>
<dbReference type="Proteomes" id="UP000886124">
    <property type="component" value="Unassembled WGS sequence"/>
</dbReference>
<dbReference type="EMBL" id="DROD01000502">
    <property type="protein sequence ID" value="HHJ53075.1"/>
    <property type="molecule type" value="Genomic_DNA"/>
</dbReference>
<protein>
    <submittedName>
        <fullName evidence="3">Fatty acid desaturase</fullName>
    </submittedName>
</protein>
<feature type="transmembrane region" description="Helical" evidence="1">
    <location>
        <begin position="143"/>
        <end position="163"/>
    </location>
</feature>
<name>A0A7V5PQV4_CALAY</name>
<dbReference type="CDD" id="cd03507">
    <property type="entry name" value="Delta12-FADS-like"/>
    <property type="match status" value="1"/>
</dbReference>
<reference evidence="3" key="1">
    <citation type="journal article" date="2020" name="mSystems">
        <title>Genome- and Community-Level Interaction Insights into Carbon Utilization and Element Cycling Functions of Hydrothermarchaeota in Hydrothermal Sediment.</title>
        <authorList>
            <person name="Zhou Z."/>
            <person name="Liu Y."/>
            <person name="Xu W."/>
            <person name="Pan J."/>
            <person name="Luo Z.H."/>
            <person name="Li M."/>
        </authorList>
    </citation>
    <scope>NUCLEOTIDE SEQUENCE [LARGE SCALE GENOMIC DNA]</scope>
    <source>
        <strain evidence="3">HyVt-527</strain>
    </source>
</reference>
<keyword evidence="1" id="KW-0472">Membrane</keyword>
<evidence type="ECO:0000313" key="3">
    <source>
        <dbReference type="EMBL" id="HHJ53075.1"/>
    </source>
</evidence>
<organism evidence="3">
    <name type="scientific">Caldithrix abyssi</name>
    <dbReference type="NCBI Taxonomy" id="187145"/>
    <lineage>
        <taxon>Bacteria</taxon>
        <taxon>Pseudomonadati</taxon>
        <taxon>Calditrichota</taxon>
        <taxon>Calditrichia</taxon>
        <taxon>Calditrichales</taxon>
        <taxon>Calditrichaceae</taxon>
        <taxon>Caldithrix</taxon>
    </lineage>
</organism>
<dbReference type="InterPro" id="IPR012171">
    <property type="entry name" value="Fatty_acid_desaturase"/>
</dbReference>
<dbReference type="PANTHER" id="PTHR19353">
    <property type="entry name" value="FATTY ACID DESATURASE 2"/>
    <property type="match status" value="1"/>
</dbReference>
<dbReference type="GO" id="GO:0006629">
    <property type="term" value="P:lipid metabolic process"/>
    <property type="evidence" value="ECO:0007669"/>
    <property type="project" value="InterPro"/>
</dbReference>
<accession>A0A7V5PQV4</accession>
<dbReference type="Pfam" id="PF00487">
    <property type="entry name" value="FA_desaturase"/>
    <property type="match status" value="1"/>
</dbReference>
<dbReference type="AlphaFoldDB" id="A0A7V5PQV4"/>
<dbReference type="GO" id="GO:0016020">
    <property type="term" value="C:membrane"/>
    <property type="evidence" value="ECO:0007669"/>
    <property type="project" value="TreeGrafter"/>
</dbReference>
<feature type="transmembrane region" description="Helical" evidence="1">
    <location>
        <begin position="169"/>
        <end position="187"/>
    </location>
</feature>
<dbReference type="GO" id="GO:0016717">
    <property type="term" value="F:oxidoreductase activity, acting on paired donors, with oxidation of a pair of donors resulting in the reduction of molecular oxygen to two molecules of water"/>
    <property type="evidence" value="ECO:0007669"/>
    <property type="project" value="TreeGrafter"/>
</dbReference>
<sequence>MIFTVKQGWSYWTTLPLAILTGLLTVRLFIFFHDCCHESFFTSRKANRMVGYITGVLTFSPFEEWRRAHNVHHASAGDLDRRGTGDVWTMTVKEYQNAPRSTRLKYRIYRNPFVMFVLGPAFLFLVSMRFPQKDSGKKERRSVWITNLLLIMLVSVMGWALGVSDYLKIQLPILFVAGSVGIWLFYVQHQFEEVYWSHHENWDAVAAALKGSSYYKLPKVLQWLTGNIGLHHIHHLRPRIPNYHLQACYRAIPEMQQAPEITFGKSLKSMFLNLWDEETKRLISFRQYRLKTT</sequence>
<keyword evidence="1" id="KW-1133">Transmembrane helix</keyword>
<evidence type="ECO:0000256" key="1">
    <source>
        <dbReference type="SAM" id="Phobius"/>
    </source>
</evidence>